<feature type="compositionally biased region" description="Basic and acidic residues" evidence="14">
    <location>
        <begin position="285"/>
        <end position="295"/>
    </location>
</feature>
<organism evidence="17 18">
    <name type="scientific">Paramecium primaurelia</name>
    <dbReference type="NCBI Taxonomy" id="5886"/>
    <lineage>
        <taxon>Eukaryota</taxon>
        <taxon>Sar</taxon>
        <taxon>Alveolata</taxon>
        <taxon>Ciliophora</taxon>
        <taxon>Intramacronucleata</taxon>
        <taxon>Oligohymenophorea</taxon>
        <taxon>Peniculida</taxon>
        <taxon>Parameciidae</taxon>
        <taxon>Paramecium</taxon>
    </lineage>
</organism>
<dbReference type="Proteomes" id="UP000688137">
    <property type="component" value="Unassembled WGS sequence"/>
</dbReference>
<keyword evidence="10" id="KW-0472">Membrane</keyword>
<keyword evidence="4" id="KW-0217">Developmental protein</keyword>
<dbReference type="Pfam" id="PF00569">
    <property type="entry name" value="ZZ"/>
    <property type="match status" value="1"/>
</dbReference>
<feature type="domain" description="Kri1-like C-terminal" evidence="16">
    <location>
        <begin position="552"/>
        <end position="638"/>
    </location>
</feature>
<evidence type="ECO:0000259" key="16">
    <source>
        <dbReference type="Pfam" id="PF12936"/>
    </source>
</evidence>
<dbReference type="GO" id="GO:0016020">
    <property type="term" value="C:membrane"/>
    <property type="evidence" value="ECO:0007669"/>
    <property type="project" value="UniProtKB-SubCell"/>
</dbReference>
<dbReference type="OMA" id="WDNYDPR"/>
<comment type="similarity">
    <text evidence="3">Belongs to the UBR4 family.</text>
</comment>
<dbReference type="GO" id="GO:0005730">
    <property type="term" value="C:nucleolus"/>
    <property type="evidence" value="ECO:0007669"/>
    <property type="project" value="TreeGrafter"/>
</dbReference>
<keyword evidence="7" id="KW-0863">Zinc-finger</keyword>
<evidence type="ECO:0000256" key="5">
    <source>
        <dbReference type="ARBA" id="ARBA00022692"/>
    </source>
</evidence>
<keyword evidence="8" id="KW-0862">Zinc</keyword>
<dbReference type="GO" id="GO:0008270">
    <property type="term" value="F:zinc ion binding"/>
    <property type="evidence" value="ECO:0007669"/>
    <property type="project" value="UniProtKB-KW"/>
</dbReference>
<dbReference type="FunFam" id="3.30.60.90:FF:000010">
    <property type="entry name" value="auxin transport protein BIG"/>
    <property type="match status" value="1"/>
</dbReference>
<feature type="compositionally biased region" description="Low complexity" evidence="14">
    <location>
        <begin position="378"/>
        <end position="387"/>
    </location>
</feature>
<feature type="region of interest" description="Disordered" evidence="14">
    <location>
        <begin position="32"/>
        <end position="57"/>
    </location>
</feature>
<dbReference type="EMBL" id="CAJJDM010000009">
    <property type="protein sequence ID" value="CAD8047816.1"/>
    <property type="molecule type" value="Genomic_DNA"/>
</dbReference>
<keyword evidence="11" id="KW-0927">Auxin signaling pathway</keyword>
<keyword evidence="5" id="KW-0812">Transmembrane</keyword>
<dbReference type="InterPro" id="IPR024626">
    <property type="entry name" value="Kri1-like_C"/>
</dbReference>
<feature type="coiled-coil region" evidence="13">
    <location>
        <begin position="155"/>
        <end position="185"/>
    </location>
</feature>
<reference evidence="17" key="1">
    <citation type="submission" date="2021-01" db="EMBL/GenBank/DDBJ databases">
        <authorList>
            <consortium name="Genoscope - CEA"/>
            <person name="William W."/>
        </authorList>
    </citation>
    <scope>NUCLEOTIDE SEQUENCE</scope>
</reference>
<evidence type="ECO:0000256" key="13">
    <source>
        <dbReference type="SAM" id="Coils"/>
    </source>
</evidence>
<sequence>MKLFEGQEQPKLKLKINKQFAEKYQKKKERELLDKKGEILDQQESSEDQISEDENGDLINDKVTQKFIETLAKIRYKHPDIYQDKEIFQEEDFDEPNIKNKDQKKVTYADLQGQEIDNEQEEMEEEEYEPNVGLTPNEEQIRLKNAFINAAKNSSKEQKELLKVKQKSIKQIEDENREFDKLLKKQKPEEQDILQRYWGNEEDLDEKDKFLRKYILTKGWIDKDDMNDIIDSSEDEERMDEFEEKYNFRFEEEGGNQLITYERDLKDTLRQEPETARHRQRLAKAQREMEQKQQLEKELKQLKAAKKNEIISKLQKIQQVGGIKDAKLLLEEIDKKEFQPEEFDKKMEKVFDEEYFEDEEESPEELEQNDDAQEQDQEIQNNEQGQDVDNVIKIKPTIPICMKKNLNQEEMDALKQEDVTIWWFCDACKQTIEPNHFRWDCQICEDYTLCENCNKEHPQHKLKKSLVPKFCKPPQTEEAQQLINQFKYCRACQIKMTEENEYYESKKDYLCVDCFEKDKNQQRYKFIEAKIVDVNKLLDENPEQLREKLPSNLKNMIDEYFSLDFEDIIAGGIKTKFQYIDVEKQDFGLTNDDLLYADDKLLNQYVSIKKLAPYRDSSIKIKKNKAEKLLAQIRKSTKRNKKLILKGVDPKEFQKKKQEEEQQEQKQKVQLEVEDVVENTTLQVNSKRLKTYGV</sequence>
<feature type="domain" description="ZZ-type" evidence="15">
    <location>
        <begin position="425"/>
        <end position="461"/>
    </location>
</feature>
<dbReference type="InterPro" id="IPR018034">
    <property type="entry name" value="Kri1"/>
</dbReference>
<evidence type="ECO:0000256" key="3">
    <source>
        <dbReference type="ARBA" id="ARBA00009970"/>
    </source>
</evidence>
<dbReference type="InterPro" id="IPR000433">
    <property type="entry name" value="Znf_ZZ"/>
</dbReference>
<dbReference type="GO" id="GO:0009734">
    <property type="term" value="P:auxin-activated signaling pathway"/>
    <property type="evidence" value="ECO:0007669"/>
    <property type="project" value="UniProtKB-KW"/>
</dbReference>
<feature type="compositionally biased region" description="Acidic residues" evidence="14">
    <location>
        <begin position="44"/>
        <end position="56"/>
    </location>
</feature>
<evidence type="ECO:0000313" key="17">
    <source>
        <dbReference type="EMBL" id="CAD8047816.1"/>
    </source>
</evidence>
<keyword evidence="18" id="KW-1185">Reference proteome</keyword>
<proteinExistence type="inferred from homology"/>
<evidence type="ECO:0000256" key="1">
    <source>
        <dbReference type="ARBA" id="ARBA00004141"/>
    </source>
</evidence>
<evidence type="ECO:0000256" key="12">
    <source>
        <dbReference type="ARBA" id="ARBA00070858"/>
    </source>
</evidence>
<feature type="compositionally biased region" description="Acidic residues" evidence="14">
    <location>
        <begin position="355"/>
        <end position="377"/>
    </location>
</feature>
<evidence type="ECO:0000256" key="7">
    <source>
        <dbReference type="ARBA" id="ARBA00022771"/>
    </source>
</evidence>
<dbReference type="PANTHER" id="PTHR14490">
    <property type="entry name" value="ZINC FINGER, ZZ TYPE"/>
    <property type="match status" value="1"/>
</dbReference>
<keyword evidence="13" id="KW-0175">Coiled coil</keyword>
<dbReference type="GO" id="GO:0000447">
    <property type="term" value="P:endonucleolytic cleavage in ITS1 to separate SSU-rRNA from 5.8S rRNA and LSU-rRNA from tricistronic rRNA transcript (SSU-rRNA, 5.8S rRNA, LSU-rRNA)"/>
    <property type="evidence" value="ECO:0007669"/>
    <property type="project" value="TreeGrafter"/>
</dbReference>
<dbReference type="AlphaFoldDB" id="A0A8S1K6A5"/>
<evidence type="ECO:0000256" key="4">
    <source>
        <dbReference type="ARBA" id="ARBA00022473"/>
    </source>
</evidence>
<feature type="region of interest" description="Disordered" evidence="14">
    <location>
        <begin position="355"/>
        <end position="388"/>
    </location>
</feature>
<evidence type="ECO:0000256" key="14">
    <source>
        <dbReference type="SAM" id="MobiDB-lite"/>
    </source>
</evidence>
<comment type="subcellular location">
    <subcellularLocation>
        <location evidence="1">Membrane</location>
        <topology evidence="1">Multi-pass membrane protein</topology>
    </subcellularLocation>
</comment>
<evidence type="ECO:0000313" key="18">
    <source>
        <dbReference type="Proteomes" id="UP000688137"/>
    </source>
</evidence>
<dbReference type="GO" id="GO:0030686">
    <property type="term" value="C:90S preribosome"/>
    <property type="evidence" value="ECO:0007669"/>
    <property type="project" value="TreeGrafter"/>
</dbReference>
<evidence type="ECO:0000256" key="11">
    <source>
        <dbReference type="ARBA" id="ARBA00023294"/>
    </source>
</evidence>
<dbReference type="PANTHER" id="PTHR14490:SF5">
    <property type="entry name" value="PROTEIN KRI1 HOMOLOG"/>
    <property type="match status" value="1"/>
</dbReference>
<keyword evidence="9" id="KW-1133">Transmembrane helix</keyword>
<accession>A0A8S1K6A5</accession>
<dbReference type="Pfam" id="PF05178">
    <property type="entry name" value="Kri1"/>
    <property type="match status" value="1"/>
</dbReference>
<dbReference type="Pfam" id="PF12936">
    <property type="entry name" value="Kri1_C"/>
    <property type="match status" value="1"/>
</dbReference>
<keyword evidence="6" id="KW-0479">Metal-binding</keyword>
<gene>
    <name evidence="17" type="ORF">PPRIM_AZ9-3.1.T0120128</name>
</gene>
<feature type="coiled-coil region" evidence="13">
    <location>
        <begin position="619"/>
        <end position="679"/>
    </location>
</feature>
<evidence type="ECO:0000259" key="15">
    <source>
        <dbReference type="Pfam" id="PF00569"/>
    </source>
</evidence>
<feature type="region of interest" description="Disordered" evidence="14">
    <location>
        <begin position="116"/>
        <end position="135"/>
    </location>
</feature>
<comment type="caution">
    <text evidence="17">The sequence shown here is derived from an EMBL/GenBank/DDBJ whole genome shotgun (WGS) entry which is preliminary data.</text>
</comment>
<evidence type="ECO:0000256" key="10">
    <source>
        <dbReference type="ARBA" id="ARBA00023136"/>
    </source>
</evidence>
<name>A0A8S1K6A5_PARPR</name>
<evidence type="ECO:0000256" key="8">
    <source>
        <dbReference type="ARBA" id="ARBA00022833"/>
    </source>
</evidence>
<evidence type="ECO:0000256" key="9">
    <source>
        <dbReference type="ARBA" id="ARBA00022989"/>
    </source>
</evidence>
<evidence type="ECO:0000256" key="2">
    <source>
        <dbReference type="ARBA" id="ARBA00007473"/>
    </source>
</evidence>
<evidence type="ECO:0000256" key="6">
    <source>
        <dbReference type="ARBA" id="ARBA00022723"/>
    </source>
</evidence>
<protein>
    <recommendedName>
        <fullName evidence="12">Auxin transport protein BIG</fullName>
    </recommendedName>
</protein>
<feature type="compositionally biased region" description="Acidic residues" evidence="14">
    <location>
        <begin position="116"/>
        <end position="129"/>
    </location>
</feature>
<comment type="similarity">
    <text evidence="2">Belongs to the KRI1 family.</text>
</comment>
<feature type="region of interest" description="Disordered" evidence="14">
    <location>
        <begin position="270"/>
        <end position="295"/>
    </location>
</feature>